<keyword evidence="1" id="KW-1133">Transmembrane helix</keyword>
<feature type="transmembrane region" description="Helical" evidence="1">
    <location>
        <begin position="110"/>
        <end position="129"/>
    </location>
</feature>
<feature type="transmembrane region" description="Helical" evidence="1">
    <location>
        <begin position="141"/>
        <end position="164"/>
    </location>
</feature>
<dbReference type="EMBL" id="SMAG01000004">
    <property type="protein sequence ID" value="TCS94202.1"/>
    <property type="molecule type" value="Genomic_DNA"/>
</dbReference>
<feature type="transmembrane region" description="Helical" evidence="1">
    <location>
        <begin position="52"/>
        <end position="71"/>
    </location>
</feature>
<gene>
    <name evidence="2" type="ORF">EDD58_10468</name>
</gene>
<name>A0A4R3L4H4_9BACL</name>
<evidence type="ECO:0000313" key="2">
    <source>
        <dbReference type="EMBL" id="TCS94202.1"/>
    </source>
</evidence>
<evidence type="ECO:0000256" key="1">
    <source>
        <dbReference type="SAM" id="Phobius"/>
    </source>
</evidence>
<feature type="transmembrane region" description="Helical" evidence="1">
    <location>
        <begin position="176"/>
        <end position="194"/>
    </location>
</feature>
<protein>
    <recommendedName>
        <fullName evidence="4">ABC-2 family transporter</fullName>
    </recommendedName>
</protein>
<keyword evidence="3" id="KW-1185">Reference proteome</keyword>
<evidence type="ECO:0000313" key="3">
    <source>
        <dbReference type="Proteomes" id="UP000294937"/>
    </source>
</evidence>
<evidence type="ECO:0008006" key="4">
    <source>
        <dbReference type="Google" id="ProtNLM"/>
    </source>
</evidence>
<sequence length="248" mass="29724">MFQKDTWWLTKFEIKKNWSAMLFSWCLFLIFYFFVLQMIGEFDLPLKNHPSYSFTFFFLDLCLFTFLTFHFTRRKEYYSTSVYSKDEITHEQGYYRSHPISIEQVIGSQLLHMCLFLIVSMVTAGPFLYYVTPLLQQHFDFLSYVFMLLIMFAMALFITGPILYAESVFSFKVYSVQYALWTIAFMLLSLIYRTLAEEHWFSPLITLAQEKNGIVTGLILICSFFSLLIFYRLIVAKIRNREYRTIQR</sequence>
<feature type="transmembrane region" description="Helical" evidence="1">
    <location>
        <begin position="214"/>
        <end position="234"/>
    </location>
</feature>
<keyword evidence="1" id="KW-0812">Transmembrane</keyword>
<proteinExistence type="predicted"/>
<feature type="transmembrane region" description="Helical" evidence="1">
    <location>
        <begin position="20"/>
        <end position="40"/>
    </location>
</feature>
<organism evidence="2 3">
    <name type="scientific">Hazenella coriacea</name>
    <dbReference type="NCBI Taxonomy" id="1179467"/>
    <lineage>
        <taxon>Bacteria</taxon>
        <taxon>Bacillati</taxon>
        <taxon>Bacillota</taxon>
        <taxon>Bacilli</taxon>
        <taxon>Bacillales</taxon>
        <taxon>Thermoactinomycetaceae</taxon>
        <taxon>Hazenella</taxon>
    </lineage>
</organism>
<dbReference type="RefSeq" id="WP_131924633.1">
    <property type="nucleotide sequence ID" value="NZ_SMAG01000004.1"/>
</dbReference>
<reference evidence="2 3" key="1">
    <citation type="submission" date="2019-03" db="EMBL/GenBank/DDBJ databases">
        <title>Genomic Encyclopedia of Type Strains, Phase IV (KMG-IV): sequencing the most valuable type-strain genomes for metagenomic binning, comparative biology and taxonomic classification.</title>
        <authorList>
            <person name="Goeker M."/>
        </authorList>
    </citation>
    <scope>NUCLEOTIDE SEQUENCE [LARGE SCALE GENOMIC DNA]</scope>
    <source>
        <strain evidence="2 3">DSM 45707</strain>
    </source>
</reference>
<dbReference type="AlphaFoldDB" id="A0A4R3L4H4"/>
<comment type="caution">
    <text evidence="2">The sequence shown here is derived from an EMBL/GenBank/DDBJ whole genome shotgun (WGS) entry which is preliminary data.</text>
</comment>
<accession>A0A4R3L4H4</accession>
<dbReference type="Proteomes" id="UP000294937">
    <property type="component" value="Unassembled WGS sequence"/>
</dbReference>
<keyword evidence="1" id="KW-0472">Membrane</keyword>